<evidence type="ECO:0000256" key="1">
    <source>
        <dbReference type="SAM" id="MobiDB-lite"/>
    </source>
</evidence>
<dbReference type="RefSeq" id="WP_246434095.1">
    <property type="nucleotide sequence ID" value="NZ_JACHIK010000001.1"/>
</dbReference>
<dbReference type="Proteomes" id="UP000535406">
    <property type="component" value="Unassembled WGS sequence"/>
</dbReference>
<dbReference type="EMBL" id="JACHIK010000001">
    <property type="protein sequence ID" value="MBB5040832.1"/>
    <property type="molecule type" value="Genomic_DNA"/>
</dbReference>
<feature type="compositionally biased region" description="Polar residues" evidence="1">
    <location>
        <begin position="241"/>
        <end position="251"/>
    </location>
</feature>
<reference evidence="2 3" key="1">
    <citation type="submission" date="2020-08" db="EMBL/GenBank/DDBJ databases">
        <title>Genomic Encyclopedia of Type Strains, Phase IV (KMG-IV): sequencing the most valuable type-strain genomes for metagenomic binning, comparative biology and taxonomic classification.</title>
        <authorList>
            <person name="Goeker M."/>
        </authorList>
    </citation>
    <scope>NUCLEOTIDE SEQUENCE [LARGE SCALE GENOMIC DNA]</scope>
    <source>
        <strain evidence="2 3">DSM 21319</strain>
    </source>
</reference>
<evidence type="ECO:0000313" key="2">
    <source>
        <dbReference type="EMBL" id="MBB5040832.1"/>
    </source>
</evidence>
<proteinExistence type="predicted"/>
<comment type="caution">
    <text evidence="2">The sequence shown here is derived from an EMBL/GenBank/DDBJ whole genome shotgun (WGS) entry which is preliminary data.</text>
</comment>
<gene>
    <name evidence="2" type="ORF">HNQ66_000210</name>
</gene>
<accession>A0A7W8DST6</accession>
<name>A0A7W8DST6_9HYPH</name>
<feature type="compositionally biased region" description="Polar residues" evidence="1">
    <location>
        <begin position="149"/>
        <end position="158"/>
    </location>
</feature>
<sequence length="336" mass="35586">MLSSKTLNEIVSEARPIIERQLDDAERIAGFRDVVASSGGDWSALKALIKAQIQDERDETGDGKRVKKILEKAGFSTGYADMLGWSNMNEKNFSADEDHDPETGEIYDGEVDAKLIATVVTGMQTEIGRKALVAALDIMIEREEAEEQVPSSEQSEGNGSRDHQHVHSRQTDGAKHGGQDGEPAGADHATNSEMDRATEGSFETGSEAAEKGREAIPAGPEGADLSHAGAGESPATEKATVATQGEATAQTSDERVSLPVDDRSDAAANAGGDHVDGNALRVPTSNTGEGAANTALPAKPKVSFRPNCLQPEMCRSGTRDHCYSCRKAMAQHEDAA</sequence>
<keyword evidence="3" id="KW-1185">Reference proteome</keyword>
<dbReference type="AlphaFoldDB" id="A0A7W8DST6"/>
<protein>
    <submittedName>
        <fullName evidence="2">Uncharacterized protein</fullName>
    </submittedName>
</protein>
<feature type="compositionally biased region" description="Basic and acidic residues" evidence="1">
    <location>
        <begin position="159"/>
        <end position="179"/>
    </location>
</feature>
<feature type="region of interest" description="Disordered" evidence="1">
    <location>
        <begin position="144"/>
        <end position="305"/>
    </location>
</feature>
<feature type="compositionally biased region" description="Basic and acidic residues" evidence="1">
    <location>
        <begin position="252"/>
        <end position="265"/>
    </location>
</feature>
<organism evidence="2 3">
    <name type="scientific">Shinella fusca</name>
    <dbReference type="NCBI Taxonomy" id="544480"/>
    <lineage>
        <taxon>Bacteria</taxon>
        <taxon>Pseudomonadati</taxon>
        <taxon>Pseudomonadota</taxon>
        <taxon>Alphaproteobacteria</taxon>
        <taxon>Hyphomicrobiales</taxon>
        <taxon>Rhizobiaceae</taxon>
        <taxon>Shinella</taxon>
    </lineage>
</organism>
<evidence type="ECO:0000313" key="3">
    <source>
        <dbReference type="Proteomes" id="UP000535406"/>
    </source>
</evidence>